<dbReference type="SUPFAM" id="SSF48452">
    <property type="entry name" value="TPR-like"/>
    <property type="match status" value="1"/>
</dbReference>
<dbReference type="PROSITE" id="PS00622">
    <property type="entry name" value="HTH_LUXR_1"/>
    <property type="match status" value="1"/>
</dbReference>
<dbReference type="EMBL" id="SRPE01000004">
    <property type="protein sequence ID" value="TGN27970.1"/>
    <property type="molecule type" value="Genomic_DNA"/>
</dbReference>
<evidence type="ECO:0000256" key="2">
    <source>
        <dbReference type="SAM" id="Phobius"/>
    </source>
</evidence>
<reference evidence="4 5" key="1">
    <citation type="submission" date="2019-03" db="EMBL/GenBank/DDBJ databases">
        <title>Empedobacter tilapiae sp. nov., isolated from an intestine of Nile tilapia Oreochromis niloticus.</title>
        <authorList>
            <person name="Kim Y.-O."/>
            <person name="Yoon J.-H."/>
        </authorList>
    </citation>
    <scope>NUCLEOTIDE SEQUENCE [LARGE SCALE GENOMIC DNA]</scope>
    <source>
        <strain evidence="4 5">MRS2</strain>
    </source>
</reference>
<feature type="domain" description="HTH luxR-type" evidence="3">
    <location>
        <begin position="503"/>
        <end position="530"/>
    </location>
</feature>
<dbReference type="InterPro" id="IPR000792">
    <property type="entry name" value="Tscrpt_reg_LuxR_C"/>
</dbReference>
<evidence type="ECO:0000256" key="1">
    <source>
        <dbReference type="SAM" id="Coils"/>
    </source>
</evidence>
<keyword evidence="5" id="KW-1185">Reference proteome</keyword>
<proteinExistence type="predicted"/>
<organism evidence="4 5">
    <name type="scientific">Empedobacter tilapiae</name>
    <dbReference type="NCBI Taxonomy" id="2491114"/>
    <lineage>
        <taxon>Bacteria</taxon>
        <taxon>Pseudomonadati</taxon>
        <taxon>Bacteroidota</taxon>
        <taxon>Flavobacteriia</taxon>
        <taxon>Flavobacteriales</taxon>
        <taxon>Weeksellaceae</taxon>
        <taxon>Empedobacter</taxon>
    </lineage>
</organism>
<keyword evidence="1" id="KW-0175">Coiled coil</keyword>
<dbReference type="RefSeq" id="WP_135835153.1">
    <property type="nucleotide sequence ID" value="NZ_SRPE01000004.1"/>
</dbReference>
<gene>
    <name evidence="4" type="ORF">E4J94_07095</name>
</gene>
<dbReference type="InterPro" id="IPR016032">
    <property type="entry name" value="Sig_transdc_resp-reg_C-effctor"/>
</dbReference>
<accession>A0A4Z1BQE0</accession>
<keyword evidence="2" id="KW-0472">Membrane</keyword>
<dbReference type="Gene3D" id="1.25.40.10">
    <property type="entry name" value="Tetratricopeptide repeat domain"/>
    <property type="match status" value="1"/>
</dbReference>
<keyword evidence="2" id="KW-1133">Transmembrane helix</keyword>
<name>A0A4Z1BQE0_9FLAO</name>
<dbReference type="SUPFAM" id="SSF46894">
    <property type="entry name" value="C-terminal effector domain of the bipartite response regulators"/>
    <property type="match status" value="1"/>
</dbReference>
<dbReference type="GO" id="GO:0003677">
    <property type="term" value="F:DNA binding"/>
    <property type="evidence" value="ECO:0007669"/>
    <property type="project" value="InterPro"/>
</dbReference>
<sequence length="547" mass="64585">MLEYVINQNKEITDSIQLQNNFKGLQSKSTPLISENLNIIYKVYLAKIYANNLDKLNSKSDILFKKAKTSAEKIDLVNLQIWVNTQYGYYYYSFSDYQKAFPFFMEVSKLLEQTDNEYIFQKSDIYKKNAFFFMNVREFDKSKKYLLLALQYTDKKDKEYGTILNAIGHIYLEKNDLKKANEYFYLTQKYALQNNDKIRYAKALGDIAAINIHNKQYELAISNLKKDIEISKEENNLKNLMYADIKLGELYLSLNQIDKAEKLLNEAEKIASRKTHLNSFEYDIQSILLQIAIKKNNSSEELKIRRRLSGLEIDLKKADGENVINEINWSIQKDNFNYKYKAEKEIREKTTLLKNTFILIAGLLFILILFVVISFKRKIKIQNSIYENKVLKLQNQKLKSENRLNEAKKTLDSYKTYLSDKNKQIEVLNKEINNISYSSFSKMEEQHGKLTHLLNSHLMTDENWNNFKNIFEYEQKEFVKYLNQNFLKLTESNLRIIYLLKLGLNNIEIAHLLGITPDSVKKAKQRLKKKYDNYDLILQDNSNNNDK</sequence>
<evidence type="ECO:0000313" key="5">
    <source>
        <dbReference type="Proteomes" id="UP000297998"/>
    </source>
</evidence>
<dbReference type="InterPro" id="IPR036388">
    <property type="entry name" value="WH-like_DNA-bd_sf"/>
</dbReference>
<evidence type="ECO:0000313" key="4">
    <source>
        <dbReference type="EMBL" id="TGN27970.1"/>
    </source>
</evidence>
<dbReference type="Proteomes" id="UP000297998">
    <property type="component" value="Unassembled WGS sequence"/>
</dbReference>
<dbReference type="Gene3D" id="1.10.10.10">
    <property type="entry name" value="Winged helix-like DNA-binding domain superfamily/Winged helix DNA-binding domain"/>
    <property type="match status" value="1"/>
</dbReference>
<evidence type="ECO:0000259" key="3">
    <source>
        <dbReference type="PROSITE" id="PS00622"/>
    </source>
</evidence>
<protein>
    <submittedName>
        <fullName evidence="4">Tetratricopeptide repeat protein</fullName>
    </submittedName>
</protein>
<comment type="caution">
    <text evidence="4">The sequence shown here is derived from an EMBL/GenBank/DDBJ whole genome shotgun (WGS) entry which is preliminary data.</text>
</comment>
<dbReference type="AlphaFoldDB" id="A0A4Z1BQE0"/>
<feature type="transmembrane region" description="Helical" evidence="2">
    <location>
        <begin position="357"/>
        <end position="375"/>
    </location>
</feature>
<feature type="coiled-coil region" evidence="1">
    <location>
        <begin position="376"/>
        <end position="410"/>
    </location>
</feature>
<dbReference type="OrthoDB" id="1413523at2"/>
<dbReference type="GO" id="GO:0006355">
    <property type="term" value="P:regulation of DNA-templated transcription"/>
    <property type="evidence" value="ECO:0007669"/>
    <property type="project" value="InterPro"/>
</dbReference>
<keyword evidence="2" id="KW-0812">Transmembrane</keyword>
<dbReference type="InterPro" id="IPR011990">
    <property type="entry name" value="TPR-like_helical_dom_sf"/>
</dbReference>